<proteinExistence type="predicted"/>
<accession>A0A4Q9LM34</accession>
<keyword evidence="3" id="KW-1185">Reference proteome</keyword>
<name>A0A4Q9LM34_9MICR</name>
<reference evidence="2 3" key="1">
    <citation type="submission" date="2017-12" db="EMBL/GenBank/DDBJ databases">
        <authorList>
            <person name="Pombert J.-F."/>
            <person name="Haag K.L."/>
            <person name="Ebert D."/>
        </authorList>
    </citation>
    <scope>NUCLEOTIDE SEQUENCE [LARGE SCALE GENOMIC DNA]</scope>
    <source>
        <strain evidence="2">BE-OM-2</strain>
    </source>
</reference>
<evidence type="ECO:0000313" key="2">
    <source>
        <dbReference type="EMBL" id="TBU09433.1"/>
    </source>
</evidence>
<dbReference type="AlphaFoldDB" id="A0A4Q9LM34"/>
<evidence type="ECO:0000256" key="1">
    <source>
        <dbReference type="SAM" id="MobiDB-lite"/>
    </source>
</evidence>
<feature type="region of interest" description="Disordered" evidence="1">
    <location>
        <begin position="28"/>
        <end position="52"/>
    </location>
</feature>
<evidence type="ECO:0000313" key="3">
    <source>
        <dbReference type="Proteomes" id="UP000291404"/>
    </source>
</evidence>
<dbReference type="VEuPathDB" id="MicrosporidiaDB:CWI36_0030p0010"/>
<gene>
    <name evidence="2" type="ORF">CWI36_0030p0010</name>
</gene>
<sequence length="52" mass="5838">MLGKELAWTMNVGLTIHSLKPPCYETRKVNKPIGKRPLGSINGKDMARLMNK</sequence>
<comment type="caution">
    <text evidence="2">The sequence shown here is derived from an EMBL/GenBank/DDBJ whole genome shotgun (WGS) entry which is preliminary data.</text>
</comment>
<organism evidence="2 3">
    <name type="scientific">Hamiltosporidium magnivora</name>
    <dbReference type="NCBI Taxonomy" id="148818"/>
    <lineage>
        <taxon>Eukaryota</taxon>
        <taxon>Fungi</taxon>
        <taxon>Fungi incertae sedis</taxon>
        <taxon>Microsporidia</taxon>
        <taxon>Dubosqiidae</taxon>
        <taxon>Hamiltosporidium</taxon>
    </lineage>
</organism>
<dbReference type="EMBL" id="PITI01000030">
    <property type="protein sequence ID" value="TBU09433.1"/>
    <property type="molecule type" value="Genomic_DNA"/>
</dbReference>
<dbReference type="Proteomes" id="UP000291404">
    <property type="component" value="Unassembled WGS sequence"/>
</dbReference>
<protein>
    <submittedName>
        <fullName evidence="2">Uncharacterized protein</fullName>
    </submittedName>
</protein>